<name>E6S813_INTC7</name>
<dbReference type="eggNOG" id="COG0739">
    <property type="taxonomic scope" value="Bacteria"/>
</dbReference>
<dbReference type="EMBL" id="CP002343">
    <property type="protein sequence ID" value="ADU49109.1"/>
    <property type="molecule type" value="Genomic_DNA"/>
</dbReference>
<dbReference type="HOGENOM" id="CLU_068874_0_0_11"/>
<protein>
    <submittedName>
        <fullName evidence="3">Uncharacterized protein</fullName>
    </submittedName>
</protein>
<feature type="transmembrane region" description="Helical" evidence="2">
    <location>
        <begin position="28"/>
        <end position="49"/>
    </location>
</feature>
<organism evidence="3 4">
    <name type="scientific">Intrasporangium calvum (strain ATCC 23552 / DSM 43043 / JCM 3097 / NBRC 12989 / NCIMB 10167 / NRRL B-3866 / 7 KIP)</name>
    <dbReference type="NCBI Taxonomy" id="710696"/>
    <lineage>
        <taxon>Bacteria</taxon>
        <taxon>Bacillati</taxon>
        <taxon>Actinomycetota</taxon>
        <taxon>Actinomycetes</taxon>
        <taxon>Micrococcales</taxon>
        <taxon>Intrasporangiaceae</taxon>
        <taxon>Intrasporangium</taxon>
    </lineage>
</organism>
<keyword evidence="4" id="KW-1185">Reference proteome</keyword>
<sequence length="292" mass="31079">MAPDPLGLVTDESGVSPDPPRRRRRGRAALLVVLAIVAGGGWAASRFLYDSVRTPQCTITAAGMAESLDPEQTGNAALIAALSIKRDLPPRAATIALTTAYQESKILNITYGDRDSVGLFQQRPSQGWGTRKQILDPVYSTNKFYDALLKVEDYEHADITEIAQKVQRSGYPEAYRDHEGQGRVLASALTGHSPAGLSCRLEEATTGASPATVAKALAVEMGVKQAEPSGQSLTVTAPDQRTAWAVAHWSVARAAQLGVTGVAIGERQWDRDAGDEGWSEGAASPTVSITLR</sequence>
<evidence type="ECO:0000256" key="2">
    <source>
        <dbReference type="SAM" id="Phobius"/>
    </source>
</evidence>
<feature type="region of interest" description="Disordered" evidence="1">
    <location>
        <begin position="270"/>
        <end position="292"/>
    </location>
</feature>
<feature type="region of interest" description="Disordered" evidence="1">
    <location>
        <begin position="1"/>
        <end position="22"/>
    </location>
</feature>
<dbReference type="STRING" id="710696.Intca_2604"/>
<proteinExistence type="predicted"/>
<accession>E6S813</accession>
<evidence type="ECO:0000313" key="3">
    <source>
        <dbReference type="EMBL" id="ADU49109.1"/>
    </source>
</evidence>
<keyword evidence="2" id="KW-0472">Membrane</keyword>
<reference evidence="3 4" key="1">
    <citation type="journal article" date="2010" name="Stand. Genomic Sci.">
        <title>Complete genome sequence of Intrasporangium calvum type strain (7 KIP).</title>
        <authorList>
            <person name="Del Rio T.G."/>
            <person name="Chertkov O."/>
            <person name="Yasawong M."/>
            <person name="Lucas S."/>
            <person name="Deshpande S."/>
            <person name="Cheng J.F."/>
            <person name="Detter C."/>
            <person name="Tapia R."/>
            <person name="Han C."/>
            <person name="Goodwin L."/>
            <person name="Pitluck S."/>
            <person name="Liolios K."/>
            <person name="Ivanova N."/>
            <person name="Mavromatis K."/>
            <person name="Pati A."/>
            <person name="Chen A."/>
            <person name="Palaniappan K."/>
            <person name="Land M."/>
            <person name="Hauser L."/>
            <person name="Chang Y.J."/>
            <person name="Jeffries C.D."/>
            <person name="Rohde M."/>
            <person name="Pukall R."/>
            <person name="Sikorski J."/>
            <person name="Goker M."/>
            <person name="Woyke T."/>
            <person name="Bristow J."/>
            <person name="Eisen J.A."/>
            <person name="Markowitz V."/>
            <person name="Hugenholtz P."/>
            <person name="Kyrpides N.C."/>
            <person name="Klenk H.P."/>
            <person name="Lapidus A."/>
        </authorList>
    </citation>
    <scope>NUCLEOTIDE SEQUENCE [LARGE SCALE GENOMIC DNA]</scope>
    <source>
        <strain evidence="4">ATCC 23552 / DSM 43043 / JCM 3097 / NBRC 12989 / 7 KIP</strain>
    </source>
</reference>
<dbReference type="RefSeq" id="WP_013493423.1">
    <property type="nucleotide sequence ID" value="NC_014830.1"/>
</dbReference>
<gene>
    <name evidence="3" type="ordered locus">Intca_2604</name>
</gene>
<keyword evidence="2" id="KW-1133">Transmembrane helix</keyword>
<dbReference type="KEGG" id="ica:Intca_2604"/>
<keyword evidence="2" id="KW-0812">Transmembrane</keyword>
<evidence type="ECO:0000313" key="4">
    <source>
        <dbReference type="Proteomes" id="UP000008914"/>
    </source>
</evidence>
<dbReference type="AlphaFoldDB" id="E6S813"/>
<evidence type="ECO:0000256" key="1">
    <source>
        <dbReference type="SAM" id="MobiDB-lite"/>
    </source>
</evidence>
<dbReference type="Proteomes" id="UP000008914">
    <property type="component" value="Chromosome"/>
</dbReference>